<dbReference type="AlphaFoldDB" id="A0A0E3BXB9"/>
<evidence type="ECO:0000256" key="1">
    <source>
        <dbReference type="SAM" id="MobiDB-lite"/>
    </source>
</evidence>
<dbReference type="Proteomes" id="UP000029549">
    <property type="component" value="Unassembled WGS sequence"/>
</dbReference>
<sequence length="340" mass="38395">MTVAGSIVDCYIEPHDIRRWLTTKAMDARERLSDVLINKWANRVDINQLAAYDMRTANEKAYQTNLSLPYELEPLTSGLKNLQELEEQYGLNVDIVVAPSGQMTITSVDEVIRATENRPIARSSNQIIILYPNRFGVCLHQHHETPCRSYTGCAEGCNEQLTIKGHLPTNEEWRTQNDLNNRSIVNQLEALIVTRNREVADDQSTLDAHLLMLAQGVDVQSMAENLIERFHEIKDQIRDLSFRNELEAAFISRGVVSRLDDASIQPGALIKYHNPSKHASPGYERAIEARYGGLERLEEKQKEFHQKYPELGPAPLGPQDASHFLVQRDESGGHDDGQAA</sequence>
<gene>
    <name evidence="2" type="ORF">P608_19040</name>
</gene>
<name>A0A0E3BXB9_9BURK</name>
<organism evidence="2 3">
    <name type="scientific">Comamonas thiooxydans</name>
    <dbReference type="NCBI Taxonomy" id="363952"/>
    <lineage>
        <taxon>Bacteria</taxon>
        <taxon>Pseudomonadati</taxon>
        <taxon>Pseudomonadota</taxon>
        <taxon>Betaproteobacteria</taxon>
        <taxon>Burkholderiales</taxon>
        <taxon>Comamonadaceae</taxon>
        <taxon>Comamonas</taxon>
    </lineage>
</organism>
<feature type="region of interest" description="Disordered" evidence="1">
    <location>
        <begin position="302"/>
        <end position="340"/>
    </location>
</feature>
<comment type="caution">
    <text evidence="2">The sequence shown here is derived from an EMBL/GenBank/DDBJ whole genome shotgun (WGS) entry which is preliminary data.</text>
</comment>
<evidence type="ECO:0000313" key="3">
    <source>
        <dbReference type="Proteomes" id="UP000029549"/>
    </source>
</evidence>
<keyword evidence="3" id="KW-1185">Reference proteome</keyword>
<evidence type="ECO:0000313" key="2">
    <source>
        <dbReference type="EMBL" id="KGH08120.1"/>
    </source>
</evidence>
<feature type="compositionally biased region" description="Basic and acidic residues" evidence="1">
    <location>
        <begin position="326"/>
        <end position="340"/>
    </location>
</feature>
<protein>
    <submittedName>
        <fullName evidence="2">Uncharacterized protein</fullName>
    </submittedName>
</protein>
<reference evidence="2 3" key="1">
    <citation type="submission" date="2013-09" db="EMBL/GenBank/DDBJ databases">
        <title>High correlation between genotypes and phenotypes of environmental bacteria Comamonas testosteroni strains.</title>
        <authorList>
            <person name="Liu L."/>
            <person name="Zhu W."/>
            <person name="Xia X."/>
            <person name="Xu B."/>
            <person name="Luo M."/>
            <person name="Wang G."/>
        </authorList>
    </citation>
    <scope>NUCLEOTIDE SEQUENCE [LARGE SCALE GENOMIC DNA]</scope>
    <source>
        <strain evidence="2 3">DF2</strain>
    </source>
</reference>
<accession>A0A0E3BXB9</accession>
<dbReference type="EMBL" id="AWTP01000128">
    <property type="protein sequence ID" value="KGH08120.1"/>
    <property type="molecule type" value="Genomic_DNA"/>
</dbReference>
<proteinExistence type="predicted"/>